<feature type="chain" id="PRO_5045061852" description="Outer membrane repeat protein" evidence="1">
    <location>
        <begin position="22"/>
        <end position="571"/>
    </location>
</feature>
<dbReference type="EMBL" id="JBHRTS010000010">
    <property type="protein sequence ID" value="MFC3195745.1"/>
    <property type="molecule type" value="Genomic_DNA"/>
</dbReference>
<reference evidence="3" key="1">
    <citation type="journal article" date="2019" name="Int. J. Syst. Evol. Microbiol.">
        <title>The Global Catalogue of Microorganisms (GCM) 10K type strain sequencing project: providing services to taxonomists for standard genome sequencing and annotation.</title>
        <authorList>
            <consortium name="The Broad Institute Genomics Platform"/>
            <consortium name="The Broad Institute Genome Sequencing Center for Infectious Disease"/>
            <person name="Wu L."/>
            <person name="Ma J."/>
        </authorList>
    </citation>
    <scope>NUCLEOTIDE SEQUENCE [LARGE SCALE GENOMIC DNA]</scope>
    <source>
        <strain evidence="3">KCTC 42953</strain>
    </source>
</reference>
<name>A0ABV7JFS8_9GAMM</name>
<gene>
    <name evidence="2" type="ORF">ACFODZ_15930</name>
</gene>
<dbReference type="SUPFAM" id="SSF51126">
    <property type="entry name" value="Pectin lyase-like"/>
    <property type="match status" value="2"/>
</dbReference>
<dbReference type="RefSeq" id="WP_157892980.1">
    <property type="nucleotide sequence ID" value="NZ_JBHRTS010000010.1"/>
</dbReference>
<evidence type="ECO:0000313" key="3">
    <source>
        <dbReference type="Proteomes" id="UP001595533"/>
    </source>
</evidence>
<protein>
    <recommendedName>
        <fullName evidence="4">Outer membrane repeat protein</fullName>
    </recommendedName>
</protein>
<feature type="signal peptide" evidence="1">
    <location>
        <begin position="1"/>
        <end position="21"/>
    </location>
</feature>
<evidence type="ECO:0008006" key="4">
    <source>
        <dbReference type="Google" id="ProtNLM"/>
    </source>
</evidence>
<evidence type="ECO:0000313" key="2">
    <source>
        <dbReference type="EMBL" id="MFC3195745.1"/>
    </source>
</evidence>
<evidence type="ECO:0000256" key="1">
    <source>
        <dbReference type="SAM" id="SignalP"/>
    </source>
</evidence>
<keyword evidence="1" id="KW-0732">Signal</keyword>
<accession>A0ABV7JFS8</accession>
<dbReference type="Proteomes" id="UP001595533">
    <property type="component" value="Unassembled WGS sequence"/>
</dbReference>
<dbReference type="InterPro" id="IPR011050">
    <property type="entry name" value="Pectin_lyase_fold/virulence"/>
</dbReference>
<organism evidence="2 3">
    <name type="scientific">Marinicella sediminis</name>
    <dbReference type="NCBI Taxonomy" id="1792834"/>
    <lineage>
        <taxon>Bacteria</taxon>
        <taxon>Pseudomonadati</taxon>
        <taxon>Pseudomonadota</taxon>
        <taxon>Gammaproteobacteria</taxon>
        <taxon>Lysobacterales</taxon>
        <taxon>Marinicellaceae</taxon>
        <taxon>Marinicella</taxon>
    </lineage>
</organism>
<comment type="caution">
    <text evidence="2">The sequence shown here is derived from an EMBL/GenBank/DDBJ whole genome shotgun (WGS) entry which is preliminary data.</text>
</comment>
<keyword evidence="3" id="KW-1185">Reference proteome</keyword>
<proteinExistence type="predicted"/>
<sequence>MYVLKRVFITLLLLYSQQSLAFITVGLDPDCDYDNIFPAYQDGDPEIRVTNQQLHANNFVMDTIKVFKGGYDSCQDAVNDVPGEENTRWSGLNAINNTVIELDANLPFLVTVVMERFDIFDGENTTAAGAGGIKVSGSSRLILRDSRVYDNLGQEGGGIHVSGVNASLVLENTLVEDNTANGYGGGLFCTLGASISMDADSASRTNSASFNGGGIYADQLCEVISYSGRYSLEDGSKGLVQNRAAKGGGIYLQTGARFESHGSQEFPARIYVNYATQHDEAGGGGLYLTGAGTRAVLTNTYIDSNASLFHGGAMVVTNQAVLEMGQSPLGCSFNDLGHCSRIHGNGTDGAVASGGAGHLVNGGEAHISQTLISRNRSALTAGLEVLEQAYLKLEGNVITHHSDNSGNQASTLMAVRGDPGFQSRIDFAYNTVADNNTDRIFVVNGLLQGQSLNVFNSIIWDQGDVFTVSGNDNAIQIDCSVVHENQSLQGNVGVILTNDPLFTNTVNENYRLTLASDAIDLCDQFFYQAEHEDMDGFDRGIDESNINDFLGPYEAGAYEYSADIIFNSNFD</sequence>